<name>A0A975T0P0_9ACTN</name>
<evidence type="ECO:0000313" key="2">
    <source>
        <dbReference type="Proteomes" id="UP000683575"/>
    </source>
</evidence>
<reference evidence="1" key="1">
    <citation type="submission" date="2021-06" db="EMBL/GenBank/DDBJ databases">
        <title>Complete genome sequence of Nocardioides sp. G188.</title>
        <authorList>
            <person name="Im W.-T."/>
        </authorList>
    </citation>
    <scope>NUCLEOTIDE SEQUENCE</scope>
    <source>
        <strain evidence="1">G188</strain>
    </source>
</reference>
<keyword evidence="2" id="KW-1185">Reference proteome</keyword>
<proteinExistence type="predicted"/>
<evidence type="ECO:0000313" key="1">
    <source>
        <dbReference type="EMBL" id="QWZ09460.1"/>
    </source>
</evidence>
<organism evidence="1 2">
    <name type="scientific">Nocardioides panacis</name>
    <dbReference type="NCBI Taxonomy" id="2849501"/>
    <lineage>
        <taxon>Bacteria</taxon>
        <taxon>Bacillati</taxon>
        <taxon>Actinomycetota</taxon>
        <taxon>Actinomycetes</taxon>
        <taxon>Propionibacteriales</taxon>
        <taxon>Nocardioidaceae</taxon>
        <taxon>Nocardioides</taxon>
    </lineage>
</organism>
<dbReference type="Proteomes" id="UP000683575">
    <property type="component" value="Chromosome"/>
</dbReference>
<dbReference type="EMBL" id="CP077062">
    <property type="protein sequence ID" value="QWZ09460.1"/>
    <property type="molecule type" value="Genomic_DNA"/>
</dbReference>
<dbReference type="KEGG" id="nps:KRR39_06765"/>
<dbReference type="AlphaFoldDB" id="A0A975T0P0"/>
<protein>
    <submittedName>
        <fullName evidence="1">Uncharacterized protein</fullName>
    </submittedName>
</protein>
<dbReference type="RefSeq" id="WP_216941306.1">
    <property type="nucleotide sequence ID" value="NZ_CP077062.1"/>
</dbReference>
<sequence length="222" mass="23568">MAEELAAAAAALLDGTTSRLGARFVASVHLPWLTGRPHTPAPGTSVLAGVLRRLGENPSLELLDAYVAADARRCAALGSVDPSPQEQERFISSVPAPEAVPAWLVGFDCPAHDAAREELDRLSGRLAAAGGGRLDVEAALSSTRWWPGRREWVGEVTQGPLGLHGLFRSLEERRDLGDWRGPWTAASDLAVKGLGLPSFDPEDWVLAAFRRAPVDRGGLGLG</sequence>
<accession>A0A975T0P0</accession>
<gene>
    <name evidence="1" type="ORF">KRR39_06765</name>
</gene>